<gene>
    <name evidence="2" type="ORF">CDL15_Pgr027188</name>
</gene>
<accession>A0A218WKU2</accession>
<evidence type="ECO:0000313" key="3">
    <source>
        <dbReference type="Proteomes" id="UP000197138"/>
    </source>
</evidence>
<evidence type="ECO:0000313" key="2">
    <source>
        <dbReference type="EMBL" id="OWM72652.1"/>
    </source>
</evidence>
<protein>
    <submittedName>
        <fullName evidence="2">Uncharacterized protein</fullName>
    </submittedName>
</protein>
<dbReference type="Proteomes" id="UP000197138">
    <property type="component" value="Unassembled WGS sequence"/>
</dbReference>
<organism evidence="2 3">
    <name type="scientific">Punica granatum</name>
    <name type="common">Pomegranate</name>
    <dbReference type="NCBI Taxonomy" id="22663"/>
    <lineage>
        <taxon>Eukaryota</taxon>
        <taxon>Viridiplantae</taxon>
        <taxon>Streptophyta</taxon>
        <taxon>Embryophyta</taxon>
        <taxon>Tracheophyta</taxon>
        <taxon>Spermatophyta</taxon>
        <taxon>Magnoliopsida</taxon>
        <taxon>eudicotyledons</taxon>
        <taxon>Gunneridae</taxon>
        <taxon>Pentapetalae</taxon>
        <taxon>rosids</taxon>
        <taxon>malvids</taxon>
        <taxon>Myrtales</taxon>
        <taxon>Lythraceae</taxon>
        <taxon>Punica</taxon>
    </lineage>
</organism>
<feature type="region of interest" description="Disordered" evidence="1">
    <location>
        <begin position="58"/>
        <end position="101"/>
    </location>
</feature>
<proteinExistence type="predicted"/>
<comment type="caution">
    <text evidence="2">The sequence shown here is derived from an EMBL/GenBank/DDBJ whole genome shotgun (WGS) entry which is preliminary data.</text>
</comment>
<feature type="compositionally biased region" description="Polar residues" evidence="1">
    <location>
        <begin position="60"/>
        <end position="74"/>
    </location>
</feature>
<reference evidence="3" key="1">
    <citation type="journal article" date="2017" name="Plant J.">
        <title>The pomegranate (Punica granatum L.) genome and the genomics of punicalagin biosynthesis.</title>
        <authorList>
            <person name="Qin G."/>
            <person name="Xu C."/>
            <person name="Ming R."/>
            <person name="Tang H."/>
            <person name="Guyot R."/>
            <person name="Kramer E.M."/>
            <person name="Hu Y."/>
            <person name="Yi X."/>
            <person name="Qi Y."/>
            <person name="Xu X."/>
            <person name="Gao Z."/>
            <person name="Pan H."/>
            <person name="Jian J."/>
            <person name="Tian Y."/>
            <person name="Yue Z."/>
            <person name="Xu Y."/>
        </authorList>
    </citation>
    <scope>NUCLEOTIDE SEQUENCE [LARGE SCALE GENOMIC DNA]</scope>
    <source>
        <strain evidence="3">cv. Dabenzi</strain>
    </source>
</reference>
<evidence type="ECO:0000256" key="1">
    <source>
        <dbReference type="SAM" id="MobiDB-lite"/>
    </source>
</evidence>
<dbReference type="AlphaFoldDB" id="A0A218WKU2"/>
<dbReference type="EMBL" id="MTKT01004269">
    <property type="protein sequence ID" value="OWM72652.1"/>
    <property type="molecule type" value="Genomic_DNA"/>
</dbReference>
<sequence>MMGKRKMREPTYFGAKEATSDPCSPRELSAAPFKGSREFPWLTWVKVGSSTPIRVLPHHANTSHATNNDNNMGTNKFRGEGGRSSLGKAKRAHGSPPWDIGRGVPWSNHGLNVSPTSTLVLSPHGIDVIRTYERT</sequence>
<name>A0A218WKU2_PUNGR</name>
<feature type="region of interest" description="Disordered" evidence="1">
    <location>
        <begin position="1"/>
        <end position="29"/>
    </location>
</feature>